<dbReference type="InterPro" id="IPR014721">
    <property type="entry name" value="Ribsml_uS5_D2-typ_fold_subgr"/>
</dbReference>
<dbReference type="SMART" id="SM00228">
    <property type="entry name" value="PDZ"/>
    <property type="match status" value="1"/>
</dbReference>
<evidence type="ECO:0000256" key="1">
    <source>
        <dbReference type="PROSITE-ProRule" id="PRU01122"/>
    </source>
</evidence>
<protein>
    <recommendedName>
        <fullName evidence="1">endopeptidase La</fullName>
        <ecNumber evidence="1">3.4.21.53</ecNumber>
    </recommendedName>
</protein>
<keyword evidence="1" id="KW-0720">Serine protease</keyword>
<dbReference type="GO" id="GO:0004176">
    <property type="term" value="F:ATP-dependent peptidase activity"/>
    <property type="evidence" value="ECO:0007669"/>
    <property type="project" value="UniProtKB-UniRule"/>
</dbReference>
<sequence>MLSSSLLVMGLLVLGLFVPVPYVSLGPGPTYDTLGDVEGVQVVSVNGTETFPTSGQLRMTTVSVQDDVSMFEAVARWVSGRYALAPREEYFKPGVTEEEVQEQNSKLFQDSQSNAEIAALRYLKYPMKVIAQSITSGAPADKVLVPGDRLLVVNGKPIAAAEDVRAALAGTTPGQAVAVTFQREGQEKSGTITLGKATDFGASDRPEGFMGLESGERPDVTFKTSITLADVGGPSAGLMFALAIVDRLTRGDLGDGAVIAGTGEITAQGKVDAIGGIPFKMISAHEAGATTFLVPADNCAEAKENAPDGLRLVKVENLEGAVRALDDLKAKRDVPSC</sequence>
<dbReference type="PROSITE" id="PS51786">
    <property type="entry name" value="LON_PROTEOLYTIC"/>
    <property type="match status" value="1"/>
</dbReference>
<dbReference type="SUPFAM" id="SSF50156">
    <property type="entry name" value="PDZ domain-like"/>
    <property type="match status" value="1"/>
</dbReference>
<proteinExistence type="inferred from homology"/>
<evidence type="ECO:0000259" key="3">
    <source>
        <dbReference type="PROSITE" id="PS51786"/>
    </source>
</evidence>
<dbReference type="PROSITE" id="PS50106">
    <property type="entry name" value="PDZ"/>
    <property type="match status" value="1"/>
</dbReference>
<dbReference type="GO" id="GO:0006508">
    <property type="term" value="P:proteolysis"/>
    <property type="evidence" value="ECO:0007669"/>
    <property type="project" value="UniProtKB-KW"/>
</dbReference>
<dbReference type="EMBL" id="FNJB01000004">
    <property type="protein sequence ID" value="SDO67961.1"/>
    <property type="molecule type" value="Genomic_DNA"/>
</dbReference>
<gene>
    <name evidence="4" type="ORF">SAMN05192558_104159</name>
</gene>
<comment type="similarity">
    <text evidence="1">Belongs to the peptidase S16 family.</text>
</comment>
<dbReference type="GO" id="GO:0004252">
    <property type="term" value="F:serine-type endopeptidase activity"/>
    <property type="evidence" value="ECO:0007669"/>
    <property type="project" value="UniProtKB-UniRule"/>
</dbReference>
<evidence type="ECO:0000259" key="2">
    <source>
        <dbReference type="PROSITE" id="PS50106"/>
    </source>
</evidence>
<dbReference type="InterPro" id="IPR020568">
    <property type="entry name" value="Ribosomal_Su5_D2-typ_SF"/>
</dbReference>
<reference evidence="5" key="1">
    <citation type="submission" date="2016-10" db="EMBL/GenBank/DDBJ databases">
        <authorList>
            <person name="Varghese N."/>
            <person name="Submissions S."/>
        </authorList>
    </citation>
    <scope>NUCLEOTIDE SEQUENCE [LARGE SCALE GENOMIC DNA]</scope>
    <source>
        <strain evidence="5">IBRC-M 10655</strain>
    </source>
</reference>
<feature type="domain" description="PDZ" evidence="2">
    <location>
        <begin position="129"/>
        <end position="185"/>
    </location>
</feature>
<dbReference type="GO" id="GO:0005524">
    <property type="term" value="F:ATP binding"/>
    <property type="evidence" value="ECO:0007669"/>
    <property type="project" value="InterPro"/>
</dbReference>
<dbReference type="InterPro" id="IPR036034">
    <property type="entry name" value="PDZ_sf"/>
</dbReference>
<dbReference type="Pfam" id="PF05362">
    <property type="entry name" value="Lon_C"/>
    <property type="match status" value="1"/>
</dbReference>
<dbReference type="AlphaFoldDB" id="A0A1H0LIW3"/>
<dbReference type="InterPro" id="IPR001478">
    <property type="entry name" value="PDZ"/>
</dbReference>
<comment type="catalytic activity">
    <reaction evidence="1">
        <text>Hydrolysis of proteins in presence of ATP.</text>
        <dbReference type="EC" id="3.4.21.53"/>
    </reaction>
</comment>
<dbReference type="GO" id="GO:0030163">
    <property type="term" value="P:protein catabolic process"/>
    <property type="evidence" value="ECO:0007669"/>
    <property type="project" value="InterPro"/>
</dbReference>
<evidence type="ECO:0000313" key="5">
    <source>
        <dbReference type="Proteomes" id="UP000199651"/>
    </source>
</evidence>
<dbReference type="STRING" id="504798.SAMN05421871_109138"/>
<name>A0A1H0LIW3_9PSEU</name>
<feature type="domain" description="Lon proteolytic" evidence="3">
    <location>
        <begin position="186"/>
        <end position="328"/>
    </location>
</feature>
<dbReference type="Gene3D" id="3.30.230.10">
    <property type="match status" value="1"/>
</dbReference>
<feature type="active site" evidence="1">
    <location>
        <position position="235"/>
    </location>
</feature>
<dbReference type="InterPro" id="IPR027065">
    <property type="entry name" value="Lon_Prtase"/>
</dbReference>
<organism evidence="4 5">
    <name type="scientific">Actinokineospora alba</name>
    <dbReference type="NCBI Taxonomy" id="504798"/>
    <lineage>
        <taxon>Bacteria</taxon>
        <taxon>Bacillati</taxon>
        <taxon>Actinomycetota</taxon>
        <taxon>Actinomycetes</taxon>
        <taxon>Pseudonocardiales</taxon>
        <taxon>Pseudonocardiaceae</taxon>
        <taxon>Actinokineospora</taxon>
    </lineage>
</organism>
<keyword evidence="1" id="KW-0378">Hydrolase</keyword>
<dbReference type="Pfam" id="PF13180">
    <property type="entry name" value="PDZ_2"/>
    <property type="match status" value="1"/>
</dbReference>
<dbReference type="Proteomes" id="UP000199651">
    <property type="component" value="Unassembled WGS sequence"/>
</dbReference>
<keyword evidence="5" id="KW-1185">Reference proteome</keyword>
<accession>A0A1H0LIW3</accession>
<feature type="active site" evidence="1">
    <location>
        <position position="280"/>
    </location>
</feature>
<dbReference type="InterPro" id="IPR008269">
    <property type="entry name" value="Lon_proteolytic"/>
</dbReference>
<keyword evidence="1" id="KW-0645">Protease</keyword>
<dbReference type="EC" id="3.4.21.53" evidence="1"/>
<dbReference type="PANTHER" id="PTHR10046">
    <property type="entry name" value="ATP DEPENDENT LON PROTEASE FAMILY MEMBER"/>
    <property type="match status" value="1"/>
</dbReference>
<dbReference type="SUPFAM" id="SSF54211">
    <property type="entry name" value="Ribosomal protein S5 domain 2-like"/>
    <property type="match status" value="1"/>
</dbReference>
<evidence type="ECO:0000313" key="4">
    <source>
        <dbReference type="EMBL" id="SDO67961.1"/>
    </source>
</evidence>